<keyword evidence="3" id="KW-1133">Transmembrane helix</keyword>
<evidence type="ECO:0000259" key="6">
    <source>
        <dbReference type="Pfam" id="PF24612"/>
    </source>
</evidence>
<dbReference type="CDD" id="cd00603">
    <property type="entry name" value="IPT_PCSR"/>
    <property type="match status" value="1"/>
</dbReference>
<feature type="domain" description="IPT/TIG" evidence="5">
    <location>
        <begin position="270"/>
        <end position="355"/>
    </location>
</feature>
<feature type="chain" id="PRO_5035149271" description="IPT/TIG domain-containing protein" evidence="4">
    <location>
        <begin position="23"/>
        <end position="817"/>
    </location>
</feature>
<dbReference type="InterPro" id="IPR057594">
    <property type="entry name" value="TgrO1-like_Ig"/>
</dbReference>
<reference evidence="7" key="1">
    <citation type="submission" date="2020-01" db="EMBL/GenBank/DDBJ databases">
        <title>Development of genomics and gene disruption for Polysphondylium violaceum indicates a role for the polyketide synthase stlB in stalk morphogenesis.</title>
        <authorList>
            <person name="Narita B."/>
            <person name="Kawabe Y."/>
            <person name="Kin K."/>
            <person name="Saito T."/>
            <person name="Gibbs R."/>
            <person name="Kuspa A."/>
            <person name="Muzny D."/>
            <person name="Queller D."/>
            <person name="Richards S."/>
            <person name="Strassman J."/>
            <person name="Sucgang R."/>
            <person name="Worley K."/>
            <person name="Schaap P."/>
        </authorList>
    </citation>
    <scope>NUCLEOTIDE SEQUENCE</scope>
    <source>
        <strain evidence="7">QSvi11</strain>
    </source>
</reference>
<dbReference type="Proteomes" id="UP000695562">
    <property type="component" value="Unassembled WGS sequence"/>
</dbReference>
<keyword evidence="2" id="KW-0325">Glycoprotein</keyword>
<dbReference type="InterPro" id="IPR052014">
    <property type="entry name" value="Dictyostelium_Tiger"/>
</dbReference>
<name>A0A8J4PQ16_9MYCE</name>
<keyword evidence="3" id="KW-0472">Membrane</keyword>
<gene>
    <name evidence="7" type="ORF">CYY_007944</name>
</gene>
<feature type="domain" description="IPT/TIG" evidence="5">
    <location>
        <begin position="611"/>
        <end position="686"/>
    </location>
</feature>
<evidence type="ECO:0008006" key="9">
    <source>
        <dbReference type="Google" id="ProtNLM"/>
    </source>
</evidence>
<sequence length="817" mass="87297">MKKLSSILLFLILCTSISFIHSLDIKSQNVTRFTFVQDKMESIQFLYNSTSVTLTPESCSPDCIFEFKNYVKLWDAQTFIYKYTSAGKVLTKSSPFDKFGYIESLAPPKTSGSNQTFTAYFLQINPTLVKSFSAMINGQSYENEDLNLALVNAGDYTKYSITFPPGTGKIDITYDKKTMSINFAAPTIASHTMDADGKFSVVGDNFFNNASVIAITVDGKALVDVNGAIVSADFQKLVFSYPTNTTSSHKIEVTVDGIKSAAPYDLVIKPIVTGISSVPNKGGKVTVTGKYLNAVKEDGTPSVVKVTVGTTECAKPVNPQEGVFTHLVCDMPAGNDDNLDVFVEIDSIKSDAATVKFSYGFPTISSIKQIGNLFVVTGSCLGEVSTSEVIVNGAAGIKSSAISNDETQLNVTLPASTVNGKLQVKISATKTSIASIFKITPIIKSISKAATRGSTIVIVGEFLDPTKASLKDKDNQGFNCTGFTQTANATKGTSVSCYAPPGVGANHTVILSIDGMTAPGVFSYIPPKIDTVEQDFGYGIIKGSNFGRGVSDVKITFFNTQVVPATVDDQDYIKFHIPETANPGSISISVGSQPSNILNFPLKTVISGHDPISTAGGNLAIRGNFFNATGVTTIKVGEIECTEPTVSDDRTLLSCNLPAGSGKNSNIVVSNQGVEVSNPNQILFSYAPPSINSVSEINKDGGVLTIDGYSFNNPLSVSVGQFICENPAVENYNRITCNLAKITDEYENDTEYDLVVGVNGSSASSKVTVKGVPSDKDNRIRWLVPAIVIPCFFGLVTIVLVTLFLVKRHKNKQGGKK</sequence>
<evidence type="ECO:0000313" key="7">
    <source>
        <dbReference type="EMBL" id="KAF2070745.1"/>
    </source>
</evidence>
<keyword evidence="1 4" id="KW-0732">Signal</keyword>
<dbReference type="SUPFAM" id="SSF81296">
    <property type="entry name" value="E set domains"/>
    <property type="match status" value="2"/>
</dbReference>
<dbReference type="Pfam" id="PF01833">
    <property type="entry name" value="TIG"/>
    <property type="match status" value="3"/>
</dbReference>
<dbReference type="Pfam" id="PF24612">
    <property type="entry name" value="Ig_TgrO1"/>
    <property type="match status" value="1"/>
</dbReference>
<organism evidence="7 8">
    <name type="scientific">Polysphondylium violaceum</name>
    <dbReference type="NCBI Taxonomy" id="133409"/>
    <lineage>
        <taxon>Eukaryota</taxon>
        <taxon>Amoebozoa</taxon>
        <taxon>Evosea</taxon>
        <taxon>Eumycetozoa</taxon>
        <taxon>Dictyostelia</taxon>
        <taxon>Dictyosteliales</taxon>
        <taxon>Dictyosteliaceae</taxon>
        <taxon>Polysphondylium</taxon>
    </lineage>
</organism>
<feature type="domain" description="TgrO1-like immunoglobulin-like" evidence="6">
    <location>
        <begin position="107"/>
        <end position="183"/>
    </location>
</feature>
<dbReference type="InterPro" id="IPR014756">
    <property type="entry name" value="Ig_E-set"/>
</dbReference>
<feature type="signal peptide" evidence="4">
    <location>
        <begin position="1"/>
        <end position="22"/>
    </location>
</feature>
<evidence type="ECO:0000256" key="3">
    <source>
        <dbReference type="SAM" id="Phobius"/>
    </source>
</evidence>
<evidence type="ECO:0000256" key="1">
    <source>
        <dbReference type="ARBA" id="ARBA00022729"/>
    </source>
</evidence>
<evidence type="ECO:0000256" key="4">
    <source>
        <dbReference type="SAM" id="SignalP"/>
    </source>
</evidence>
<comment type="caution">
    <text evidence="7">The sequence shown here is derived from an EMBL/GenBank/DDBJ whole genome shotgun (WGS) entry which is preliminary data.</text>
</comment>
<dbReference type="EMBL" id="AJWJ01000451">
    <property type="protein sequence ID" value="KAF2070745.1"/>
    <property type="molecule type" value="Genomic_DNA"/>
</dbReference>
<dbReference type="OrthoDB" id="20300at2759"/>
<dbReference type="Gene3D" id="2.60.40.10">
    <property type="entry name" value="Immunoglobulins"/>
    <property type="match status" value="3"/>
</dbReference>
<keyword evidence="8" id="KW-1185">Reference proteome</keyword>
<feature type="domain" description="IPT/TIG" evidence="5">
    <location>
        <begin position="689"/>
        <end position="768"/>
    </location>
</feature>
<protein>
    <recommendedName>
        <fullName evidence="9">IPT/TIG domain-containing protein</fullName>
    </recommendedName>
</protein>
<evidence type="ECO:0000259" key="5">
    <source>
        <dbReference type="Pfam" id="PF01833"/>
    </source>
</evidence>
<proteinExistence type="predicted"/>
<dbReference type="AlphaFoldDB" id="A0A8J4PQ16"/>
<keyword evidence="3" id="KW-0812">Transmembrane</keyword>
<evidence type="ECO:0000313" key="8">
    <source>
        <dbReference type="Proteomes" id="UP000695562"/>
    </source>
</evidence>
<dbReference type="PANTHER" id="PTHR31341">
    <property type="entry name" value="IPT/TIG DOMAIN-CONTAINING PROTEIN-RELATED-RELATED"/>
    <property type="match status" value="1"/>
</dbReference>
<evidence type="ECO:0000256" key="2">
    <source>
        <dbReference type="ARBA" id="ARBA00023180"/>
    </source>
</evidence>
<feature type="transmembrane region" description="Helical" evidence="3">
    <location>
        <begin position="782"/>
        <end position="806"/>
    </location>
</feature>
<dbReference type="InterPro" id="IPR013783">
    <property type="entry name" value="Ig-like_fold"/>
</dbReference>
<dbReference type="InterPro" id="IPR002909">
    <property type="entry name" value="IPT_dom"/>
</dbReference>
<accession>A0A8J4PQ16</accession>